<dbReference type="PANTHER" id="PTHR30193">
    <property type="entry name" value="ABC TRANSPORTER PERMEASE PROTEIN"/>
    <property type="match status" value="1"/>
</dbReference>
<evidence type="ECO:0000256" key="2">
    <source>
        <dbReference type="ARBA" id="ARBA00022448"/>
    </source>
</evidence>
<dbReference type="Proteomes" id="UP001235840">
    <property type="component" value="Unassembled WGS sequence"/>
</dbReference>
<comment type="similarity">
    <text evidence="7">Belongs to the binding-protein-dependent transport system permease family.</text>
</comment>
<protein>
    <submittedName>
        <fullName evidence="9">Sn-glycerol 3-phosphate transport system permease protein</fullName>
    </submittedName>
</protein>
<dbReference type="CDD" id="cd06261">
    <property type="entry name" value="TM_PBP2"/>
    <property type="match status" value="1"/>
</dbReference>
<dbReference type="InterPro" id="IPR051393">
    <property type="entry name" value="ABC_transporter_permease"/>
</dbReference>
<keyword evidence="6 7" id="KW-0472">Membrane</keyword>
<dbReference type="InterPro" id="IPR035906">
    <property type="entry name" value="MetI-like_sf"/>
</dbReference>
<evidence type="ECO:0000313" key="9">
    <source>
        <dbReference type="EMBL" id="MDQ0165903.1"/>
    </source>
</evidence>
<accession>A0ABT9VY47</accession>
<comment type="subcellular location">
    <subcellularLocation>
        <location evidence="1 7">Cell membrane</location>
        <topology evidence="1 7">Multi-pass membrane protein</topology>
    </subcellularLocation>
</comment>
<dbReference type="RefSeq" id="WP_307393612.1">
    <property type="nucleotide sequence ID" value="NZ_BAAADK010000032.1"/>
</dbReference>
<reference evidence="9 10" key="1">
    <citation type="submission" date="2023-07" db="EMBL/GenBank/DDBJ databases">
        <title>Genomic Encyclopedia of Type Strains, Phase IV (KMG-IV): sequencing the most valuable type-strain genomes for metagenomic binning, comparative biology and taxonomic classification.</title>
        <authorList>
            <person name="Goeker M."/>
        </authorList>
    </citation>
    <scope>NUCLEOTIDE SEQUENCE [LARGE SCALE GENOMIC DNA]</scope>
    <source>
        <strain evidence="9 10">DSM 12751</strain>
    </source>
</reference>
<feature type="transmembrane region" description="Helical" evidence="7">
    <location>
        <begin position="104"/>
        <end position="124"/>
    </location>
</feature>
<gene>
    <name evidence="9" type="ORF">J2S11_001804</name>
</gene>
<dbReference type="PROSITE" id="PS50928">
    <property type="entry name" value="ABC_TM1"/>
    <property type="match status" value="1"/>
</dbReference>
<feature type="transmembrane region" description="Helical" evidence="7">
    <location>
        <begin position="71"/>
        <end position="92"/>
    </location>
</feature>
<dbReference type="Gene3D" id="1.10.3720.10">
    <property type="entry name" value="MetI-like"/>
    <property type="match status" value="1"/>
</dbReference>
<keyword evidence="5 7" id="KW-1133">Transmembrane helix</keyword>
<proteinExistence type="inferred from homology"/>
<evidence type="ECO:0000256" key="1">
    <source>
        <dbReference type="ARBA" id="ARBA00004651"/>
    </source>
</evidence>
<evidence type="ECO:0000256" key="6">
    <source>
        <dbReference type="ARBA" id="ARBA00023136"/>
    </source>
</evidence>
<feature type="transmembrane region" description="Helical" evidence="7">
    <location>
        <begin position="258"/>
        <end position="280"/>
    </location>
</feature>
<dbReference type="InterPro" id="IPR000515">
    <property type="entry name" value="MetI-like"/>
</dbReference>
<dbReference type="Pfam" id="PF00528">
    <property type="entry name" value="BPD_transp_1"/>
    <property type="match status" value="1"/>
</dbReference>
<dbReference type="EMBL" id="JAUSTY010000006">
    <property type="protein sequence ID" value="MDQ0165903.1"/>
    <property type="molecule type" value="Genomic_DNA"/>
</dbReference>
<evidence type="ECO:0000313" key="10">
    <source>
        <dbReference type="Proteomes" id="UP001235840"/>
    </source>
</evidence>
<evidence type="ECO:0000256" key="4">
    <source>
        <dbReference type="ARBA" id="ARBA00022692"/>
    </source>
</evidence>
<name>A0ABT9VY47_9BACI</name>
<evidence type="ECO:0000256" key="5">
    <source>
        <dbReference type="ARBA" id="ARBA00022989"/>
    </source>
</evidence>
<organism evidence="9 10">
    <name type="scientific">Caldalkalibacillus horti</name>
    <dbReference type="NCBI Taxonomy" id="77523"/>
    <lineage>
        <taxon>Bacteria</taxon>
        <taxon>Bacillati</taxon>
        <taxon>Bacillota</taxon>
        <taxon>Bacilli</taxon>
        <taxon>Bacillales</taxon>
        <taxon>Bacillaceae</taxon>
        <taxon>Caldalkalibacillus</taxon>
    </lineage>
</organism>
<keyword evidence="3" id="KW-1003">Cell membrane</keyword>
<feature type="transmembrane region" description="Helical" evidence="7">
    <location>
        <begin position="154"/>
        <end position="177"/>
    </location>
</feature>
<feature type="transmembrane region" description="Helical" evidence="7">
    <location>
        <begin position="12"/>
        <end position="33"/>
    </location>
</feature>
<keyword evidence="4 7" id="KW-0812">Transmembrane</keyword>
<evidence type="ECO:0000256" key="7">
    <source>
        <dbReference type="RuleBase" id="RU363032"/>
    </source>
</evidence>
<keyword evidence="10" id="KW-1185">Reference proteome</keyword>
<evidence type="ECO:0000259" key="8">
    <source>
        <dbReference type="PROSITE" id="PS50928"/>
    </source>
</evidence>
<sequence length="290" mass="33108">MSAWTNFRPYLMVSPALIVFVLFFIYPIFYMLYLSVHSWNFISPTKDFIGLQNFAELFRSSEFLQVIVNSLLYTILTVSITLTIALLLAMWLNKSGIVYGFVQGAIFSPYIISMVSVSMLWMWLLDPQYGLLNWFLSLFNLPQLEWLAHPSTSLLSLVLVAVWKGIGFNTLVFIAGLQSIPKDIYEAAELDQASRWRAFIKLTLPMLSPTLFFLLIINMIGSFQVFETIAIMTSGGPINSTNTLVYFIYENGFRFYKIGLASAAGVILLLIISVLTIIYFKLLSKRVHYR</sequence>
<dbReference type="PANTHER" id="PTHR30193:SF37">
    <property type="entry name" value="INNER MEMBRANE ABC TRANSPORTER PERMEASE PROTEIN YCJO"/>
    <property type="match status" value="1"/>
</dbReference>
<comment type="caution">
    <text evidence="9">The sequence shown here is derived from an EMBL/GenBank/DDBJ whole genome shotgun (WGS) entry which is preliminary data.</text>
</comment>
<dbReference type="SUPFAM" id="SSF161098">
    <property type="entry name" value="MetI-like"/>
    <property type="match status" value="1"/>
</dbReference>
<feature type="domain" description="ABC transmembrane type-1" evidence="8">
    <location>
        <begin position="67"/>
        <end position="279"/>
    </location>
</feature>
<feature type="transmembrane region" description="Helical" evidence="7">
    <location>
        <begin position="198"/>
        <end position="220"/>
    </location>
</feature>
<evidence type="ECO:0000256" key="3">
    <source>
        <dbReference type="ARBA" id="ARBA00022475"/>
    </source>
</evidence>
<keyword evidence="2 7" id="KW-0813">Transport</keyword>